<evidence type="ECO:0000313" key="1">
    <source>
        <dbReference type="EMBL" id="BEI93987.1"/>
    </source>
</evidence>
<sequence length="136" mass="15236">MSATMTNPILQTHLTAPSKHRDDAVYYIINMFNHLSPGKVQTIVARIREFGGSDIVLTTLTTNGSEMMQLPPALHAQVIALLPEMAEWHFANIDQLERPPTGEPLEWDLDACYADLEAKGLLNDLFSQPYVQGFLR</sequence>
<dbReference type="Proteomes" id="UP001233271">
    <property type="component" value="Chromosome 6"/>
</dbReference>
<evidence type="ECO:0000313" key="2">
    <source>
        <dbReference type="Proteomes" id="UP001233271"/>
    </source>
</evidence>
<dbReference type="AlphaFoldDB" id="A0AA48L8M9"/>
<organism evidence="1 2">
    <name type="scientific">Cutaneotrichosporon cavernicola</name>
    <dbReference type="NCBI Taxonomy" id="279322"/>
    <lineage>
        <taxon>Eukaryota</taxon>
        <taxon>Fungi</taxon>
        <taxon>Dikarya</taxon>
        <taxon>Basidiomycota</taxon>
        <taxon>Agaricomycotina</taxon>
        <taxon>Tremellomycetes</taxon>
        <taxon>Trichosporonales</taxon>
        <taxon>Trichosporonaceae</taxon>
        <taxon>Cutaneotrichosporon</taxon>
    </lineage>
</organism>
<dbReference type="KEGG" id="ccac:CcaHIS019_0604460"/>
<dbReference type="RefSeq" id="XP_060459252.1">
    <property type="nucleotide sequence ID" value="XM_060602905.1"/>
</dbReference>
<reference evidence="1" key="1">
    <citation type="journal article" date="2023" name="BMC Genomics">
        <title>Chromosome-level genome assemblies of Cutaneotrichosporon spp. (Trichosporonales, Basidiomycota) reveal imbalanced evolution between nucleotide sequences and chromosome synteny.</title>
        <authorList>
            <person name="Kobayashi Y."/>
            <person name="Kayamori A."/>
            <person name="Aoki K."/>
            <person name="Shiwa Y."/>
            <person name="Matsutani M."/>
            <person name="Fujita N."/>
            <person name="Sugita T."/>
            <person name="Iwasaki W."/>
            <person name="Tanaka N."/>
            <person name="Takashima M."/>
        </authorList>
    </citation>
    <scope>NUCLEOTIDE SEQUENCE</scope>
    <source>
        <strain evidence="1">HIS019</strain>
    </source>
</reference>
<dbReference type="GeneID" id="85497857"/>
<accession>A0AA48L8M9</accession>
<gene>
    <name evidence="1" type="ORF">CcaverHIS019_0604460</name>
</gene>
<dbReference type="EMBL" id="AP028217">
    <property type="protein sequence ID" value="BEI93987.1"/>
    <property type="molecule type" value="Genomic_DNA"/>
</dbReference>
<name>A0AA48L8M9_9TREE</name>
<protein>
    <submittedName>
        <fullName evidence="1">Uncharacterized protein</fullName>
    </submittedName>
</protein>
<keyword evidence="2" id="KW-1185">Reference proteome</keyword>
<proteinExistence type="predicted"/>